<dbReference type="EMBL" id="CP002106">
    <property type="protein sequence ID" value="ADK67510.1"/>
    <property type="molecule type" value="Genomic_DNA"/>
</dbReference>
<sequence>MRLYLGHMSALRAWRQVRQGRLPVPRRSACRSVADPATSAVELAHCGLGPLADTTPPDEATCILRGCARDPSDGPQAPLGQLDVLVAKRSQRHRIKGVRHHLLTGEFPEGSFFLLANGVYLPSPELLLTLLSSNLSPWELIALAYELCGSYCLDPSLEAGFASHLEPLTSVDAIKRFLMEAKGLRGSARVGEVLRHLRDGSASPRESDLAMLLGLSPKEGGYWMGDFTLNADLLFQGEDAKLTGGTNRSPDILFCGTSVICEYDSRTFHANEEELERDKDRADGLRAIGYEVVTASSLHFRSQADMMRLMKRLSRCLRTSVESEDPEVRAARAKLLGWVRTPNHQPM</sequence>
<dbReference type="PATRIC" id="fig|633147.7.peg.1176"/>
<name>E1QYP6_OLSUV</name>
<evidence type="ECO:0000313" key="1">
    <source>
        <dbReference type="EMBL" id="ADK67510.1"/>
    </source>
</evidence>
<accession>E1QYP6</accession>
<gene>
    <name evidence="1" type="ordered locus">Olsu_0386</name>
</gene>
<organism evidence="1 2">
    <name type="scientific">Olsenella uli (strain ATCC 49627 / DSM 7084 / CCUG 31166 / CIP 109912 / JCM 12494 / LMG 11480 / NCIMB 702895 / VPI D76D-27C)</name>
    <name type="common">Lactobacillus uli</name>
    <dbReference type="NCBI Taxonomy" id="633147"/>
    <lineage>
        <taxon>Bacteria</taxon>
        <taxon>Bacillati</taxon>
        <taxon>Actinomycetota</taxon>
        <taxon>Coriobacteriia</taxon>
        <taxon>Coriobacteriales</taxon>
        <taxon>Atopobiaceae</taxon>
        <taxon>Olsenella</taxon>
    </lineage>
</organism>
<dbReference type="KEGG" id="ols:Olsu_0386"/>
<evidence type="ECO:0000313" key="2">
    <source>
        <dbReference type="Proteomes" id="UP000000333"/>
    </source>
</evidence>
<protein>
    <recommendedName>
        <fullName evidence="3">DUF559 domain-containing protein</fullName>
    </recommendedName>
</protein>
<dbReference type="Proteomes" id="UP000000333">
    <property type="component" value="Chromosome"/>
</dbReference>
<dbReference type="AlphaFoldDB" id="E1QYP6"/>
<dbReference type="HOGENOM" id="CLU_054526_3_0_11"/>
<reference evidence="1 2" key="1">
    <citation type="journal article" date="2010" name="Stand. Genomic Sci.">
        <title>Complete genome sequence of Olsenella uli type strain (VPI D76D-27C).</title>
        <authorList>
            <person name="Goker M."/>
            <person name="Held B."/>
            <person name="Lucas S."/>
            <person name="Nolan M."/>
            <person name="Yasawong M."/>
            <person name="Glavina Del Rio T."/>
            <person name="Tice H."/>
            <person name="Cheng J.F."/>
            <person name="Bruce D."/>
            <person name="Detter J.C."/>
            <person name="Tapia R."/>
            <person name="Han C."/>
            <person name="Goodwin L."/>
            <person name="Pitluck S."/>
            <person name="Liolios K."/>
            <person name="Ivanova N."/>
            <person name="Mavromatis K."/>
            <person name="Mikhailova N."/>
            <person name="Pati A."/>
            <person name="Chen A."/>
            <person name="Palaniappan K."/>
            <person name="Land M."/>
            <person name="Hauser L."/>
            <person name="Chang Y.J."/>
            <person name="Jeffries C.D."/>
            <person name="Rohde M."/>
            <person name="Sikorski J."/>
            <person name="Pukall R."/>
            <person name="Woyke T."/>
            <person name="Bristow J."/>
            <person name="Eisen J.A."/>
            <person name="Markowitz V."/>
            <person name="Hugenholtz P."/>
            <person name="Kyrpides N.C."/>
            <person name="Klenk H.P."/>
            <person name="Lapidus A."/>
        </authorList>
    </citation>
    <scope>NUCLEOTIDE SEQUENCE [LARGE SCALE GENOMIC DNA]</scope>
    <source>
        <strain evidence="2">ATCC 49627 / DSM 7084 / CIP 109912 / JCM 12494 / NCIMB 702895 / VPI D76D-27C</strain>
    </source>
</reference>
<proteinExistence type="predicted"/>
<keyword evidence="2" id="KW-1185">Reference proteome</keyword>
<evidence type="ECO:0008006" key="3">
    <source>
        <dbReference type="Google" id="ProtNLM"/>
    </source>
</evidence>
<dbReference type="eggNOG" id="COG2852">
    <property type="taxonomic scope" value="Bacteria"/>
</dbReference>